<keyword evidence="1" id="KW-0732">Signal</keyword>
<name>A0A540R657_9CORY</name>
<feature type="chain" id="PRO_5022215293" evidence="1">
    <location>
        <begin position="35"/>
        <end position="159"/>
    </location>
</feature>
<dbReference type="STRING" id="1686286.GCA_900092335_01703"/>
<proteinExistence type="predicted"/>
<reference evidence="2 3" key="1">
    <citation type="submission" date="2019-06" db="EMBL/GenBank/DDBJ databases">
        <title>Draft genome of C. phoceense Strain 272.</title>
        <authorList>
            <person name="Pacheco L.G.C."/>
            <person name="Barberis C.M."/>
            <person name="Almuzara M.N."/>
            <person name="Traglia G.M."/>
            <person name="Santos C.S."/>
            <person name="Rocha D.J.P.G."/>
            <person name="Aguiar E.R.G.R."/>
            <person name="Vay C.A."/>
        </authorList>
    </citation>
    <scope>NUCLEOTIDE SEQUENCE [LARGE SCALE GENOMIC DNA]</scope>
    <source>
        <strain evidence="2 3">272</strain>
    </source>
</reference>
<dbReference type="EMBL" id="VHIR01000011">
    <property type="protein sequence ID" value="TQE43223.1"/>
    <property type="molecule type" value="Genomic_DNA"/>
</dbReference>
<gene>
    <name evidence="2" type="ORF">EJK80_08610</name>
</gene>
<dbReference type="Proteomes" id="UP000318080">
    <property type="component" value="Unassembled WGS sequence"/>
</dbReference>
<accession>A0A540R657</accession>
<protein>
    <submittedName>
        <fullName evidence="2">Uncharacterized protein</fullName>
    </submittedName>
</protein>
<feature type="signal peptide" evidence="1">
    <location>
        <begin position="1"/>
        <end position="34"/>
    </location>
</feature>
<evidence type="ECO:0000313" key="3">
    <source>
        <dbReference type="Proteomes" id="UP000318080"/>
    </source>
</evidence>
<sequence length="159" mass="16740">MTHRFFSSLARRAAAVLGGTVLASALLGAPAAQAQNLRGLSNADGTIQCEYGDVGGTYIRCHSPGARATRTECNPPNYLVPRVQYSNGESWADCFNQGLSVTNFKKLRPGEVFQFKELAVIADLQGGLHLVSPSGYAGYVGKTAIDDASGMGKVSSRAV</sequence>
<dbReference type="RefSeq" id="WP_141629045.1">
    <property type="nucleotide sequence ID" value="NZ_VHIR01000011.1"/>
</dbReference>
<evidence type="ECO:0000256" key="1">
    <source>
        <dbReference type="SAM" id="SignalP"/>
    </source>
</evidence>
<evidence type="ECO:0000313" key="2">
    <source>
        <dbReference type="EMBL" id="TQE43223.1"/>
    </source>
</evidence>
<organism evidence="2 3">
    <name type="scientific">Corynebacterium phoceense</name>
    <dbReference type="NCBI Taxonomy" id="1686286"/>
    <lineage>
        <taxon>Bacteria</taxon>
        <taxon>Bacillati</taxon>
        <taxon>Actinomycetota</taxon>
        <taxon>Actinomycetes</taxon>
        <taxon>Mycobacteriales</taxon>
        <taxon>Corynebacteriaceae</taxon>
        <taxon>Corynebacterium</taxon>
    </lineage>
</organism>
<dbReference type="AlphaFoldDB" id="A0A540R657"/>
<comment type="caution">
    <text evidence="2">The sequence shown here is derived from an EMBL/GenBank/DDBJ whole genome shotgun (WGS) entry which is preliminary data.</text>
</comment>
<keyword evidence="3" id="KW-1185">Reference proteome</keyword>